<dbReference type="EMBL" id="CP119909">
    <property type="protein sequence ID" value="WFD18859.1"/>
    <property type="molecule type" value="Genomic_DNA"/>
</dbReference>
<dbReference type="PROSITE" id="PS51072">
    <property type="entry name" value="MHD"/>
    <property type="match status" value="1"/>
</dbReference>
<dbReference type="SUPFAM" id="SSF49447">
    <property type="entry name" value="Second domain of Mu2 adaptin subunit (ap50) of ap2 adaptor"/>
    <property type="match status" value="1"/>
</dbReference>
<dbReference type="InterPro" id="IPR018240">
    <property type="entry name" value="Clathrin_mu_CS"/>
</dbReference>
<dbReference type="PANTHER" id="PTHR10529">
    <property type="entry name" value="AP COMPLEX SUBUNIT MU"/>
    <property type="match status" value="1"/>
</dbReference>
<comment type="subcellular location">
    <subcellularLocation>
        <location evidence="1">Endomembrane system</location>
    </subcellularLocation>
</comment>
<dbReference type="InterPro" id="IPR050431">
    <property type="entry name" value="Adaptor_comp_med_subunit"/>
</dbReference>
<dbReference type="SUPFAM" id="SSF64356">
    <property type="entry name" value="SNARE-like"/>
    <property type="match status" value="1"/>
</dbReference>
<accession>A0AAF0E5G9</accession>
<gene>
    <name evidence="6" type="primary">APM4</name>
    <name evidence="6" type="ORF">MCAP1_001071</name>
</gene>
<dbReference type="InterPro" id="IPR028565">
    <property type="entry name" value="MHD"/>
</dbReference>
<dbReference type="InterPro" id="IPR036168">
    <property type="entry name" value="AP2_Mu_C_sf"/>
</dbReference>
<dbReference type="PRINTS" id="PR00314">
    <property type="entry name" value="CLATHRINADPT"/>
</dbReference>
<keyword evidence="3" id="KW-0653">Protein transport</keyword>
<dbReference type="Gene3D" id="2.60.40.1170">
    <property type="entry name" value="Mu homology domain, subdomain B"/>
    <property type="match status" value="1"/>
</dbReference>
<evidence type="ECO:0000313" key="7">
    <source>
        <dbReference type="Proteomes" id="UP001220961"/>
    </source>
</evidence>
<feature type="domain" description="MHD" evidence="5">
    <location>
        <begin position="106"/>
        <end position="248"/>
    </location>
</feature>
<dbReference type="GO" id="GO:0006886">
    <property type="term" value="P:intracellular protein transport"/>
    <property type="evidence" value="ECO:0007669"/>
    <property type="project" value="InterPro"/>
</dbReference>
<dbReference type="PROSITE" id="PS00991">
    <property type="entry name" value="CLAT_ADAPTOR_M_2"/>
    <property type="match status" value="1"/>
</dbReference>
<protein>
    <submittedName>
        <fullName evidence="6">Clathrin associated protein complex medium subunit</fullName>
    </submittedName>
</protein>
<keyword evidence="2" id="KW-0813">Transport</keyword>
<dbReference type="Proteomes" id="UP001220961">
    <property type="component" value="Chromosome 2"/>
</dbReference>
<dbReference type="GO" id="GO:0016192">
    <property type="term" value="P:vesicle-mediated transport"/>
    <property type="evidence" value="ECO:0007669"/>
    <property type="project" value="InterPro"/>
</dbReference>
<dbReference type="InterPro" id="IPR011012">
    <property type="entry name" value="Longin-like_dom_sf"/>
</dbReference>
<evidence type="ECO:0000313" key="6">
    <source>
        <dbReference type="EMBL" id="WFD18859.1"/>
    </source>
</evidence>
<evidence type="ECO:0000256" key="2">
    <source>
        <dbReference type="ARBA" id="ARBA00022448"/>
    </source>
</evidence>
<dbReference type="Gene3D" id="3.30.450.60">
    <property type="match status" value="1"/>
</dbReference>
<keyword evidence="4" id="KW-0472">Membrane</keyword>
<evidence type="ECO:0000256" key="3">
    <source>
        <dbReference type="ARBA" id="ARBA00022927"/>
    </source>
</evidence>
<reference evidence="6" key="1">
    <citation type="submission" date="2023-03" db="EMBL/GenBank/DDBJ databases">
        <title>Mating type loci evolution in Malassezia.</title>
        <authorList>
            <person name="Coelho M.A."/>
        </authorList>
    </citation>
    <scope>NUCLEOTIDE SEQUENCE</scope>
    <source>
        <strain evidence="6">CBS 10434</strain>
    </source>
</reference>
<name>A0AAF0E5G9_9BASI</name>
<evidence type="ECO:0000259" key="5">
    <source>
        <dbReference type="PROSITE" id="PS51072"/>
    </source>
</evidence>
<dbReference type="GO" id="GO:0030131">
    <property type="term" value="C:clathrin adaptor complex"/>
    <property type="evidence" value="ECO:0007669"/>
    <property type="project" value="InterPro"/>
</dbReference>
<evidence type="ECO:0000256" key="4">
    <source>
        <dbReference type="ARBA" id="ARBA00023136"/>
    </source>
</evidence>
<evidence type="ECO:0000256" key="1">
    <source>
        <dbReference type="ARBA" id="ARBA00004308"/>
    </source>
</evidence>
<sequence>MLSNAHAMLVFEYLHKFVALSSTYVGARLHEDAVKKNFMLIYELLDETMDFGFPQNSDLSDLKMLITSESIRVGERYKSEMGPSLQPTAPEPIQRSWRRSDIKYRKNKCFVDVVETLHLLVSPQGQVLQADVDGKVLMRALLSGVPECSMGINADLSSLLNTQGVLDTGTNPLVDCTLHPCVTLGRLGGDACLRFIPPDGEFELMRYRVLQNIRLPVRLNIVVDEVARQHIRYKLPDFVQHSMWQSEA</sequence>
<dbReference type="Pfam" id="PF00928">
    <property type="entry name" value="Adap_comp_sub"/>
    <property type="match status" value="1"/>
</dbReference>
<dbReference type="GO" id="GO:0012505">
    <property type="term" value="C:endomembrane system"/>
    <property type="evidence" value="ECO:0007669"/>
    <property type="project" value="UniProtKB-SubCell"/>
</dbReference>
<keyword evidence="7" id="KW-1185">Reference proteome</keyword>
<organism evidence="6 7">
    <name type="scientific">Malassezia caprae</name>
    <dbReference type="NCBI Taxonomy" id="1381934"/>
    <lineage>
        <taxon>Eukaryota</taxon>
        <taxon>Fungi</taxon>
        <taxon>Dikarya</taxon>
        <taxon>Basidiomycota</taxon>
        <taxon>Ustilaginomycotina</taxon>
        <taxon>Malasseziomycetes</taxon>
        <taxon>Malasseziales</taxon>
        <taxon>Malasseziaceae</taxon>
        <taxon>Malassezia</taxon>
    </lineage>
</organism>
<dbReference type="InterPro" id="IPR001392">
    <property type="entry name" value="Clathrin_mu"/>
</dbReference>
<dbReference type="AlphaFoldDB" id="A0AAF0E5G9"/>
<proteinExistence type="predicted"/>